<dbReference type="GO" id="GO:0005840">
    <property type="term" value="C:ribosome"/>
    <property type="evidence" value="ECO:0007669"/>
    <property type="project" value="UniProtKB-KW"/>
</dbReference>
<dbReference type="EMBL" id="JAHDYR010000038">
    <property type="protein sequence ID" value="KAG9392484.1"/>
    <property type="molecule type" value="Genomic_DNA"/>
</dbReference>
<proteinExistence type="inferred from homology"/>
<dbReference type="InterPro" id="IPR023574">
    <property type="entry name" value="Ribosomal_uL4_dom_sf"/>
</dbReference>
<organism evidence="6 7">
    <name type="scientific">Carpediemonas membranifera</name>
    <dbReference type="NCBI Taxonomy" id="201153"/>
    <lineage>
        <taxon>Eukaryota</taxon>
        <taxon>Metamonada</taxon>
        <taxon>Carpediemonas-like organisms</taxon>
        <taxon>Carpediemonas</taxon>
    </lineage>
</organism>
<protein>
    <recommendedName>
        <fullName evidence="4">Large ribosomal subunit protein uL4</fullName>
    </recommendedName>
    <alternativeName>
        <fullName evidence="5">60S ribosomal protein L4</fullName>
    </alternativeName>
</protein>
<comment type="caution">
    <text evidence="6">The sequence shown here is derived from an EMBL/GenBank/DDBJ whole genome shotgun (WGS) entry which is preliminary data.</text>
</comment>
<accession>A0A8J6DYM9</accession>
<dbReference type="Proteomes" id="UP000717585">
    <property type="component" value="Unassembled WGS sequence"/>
</dbReference>
<dbReference type="PROSITE" id="PS00939">
    <property type="entry name" value="RIBOSOMAL_L1E"/>
    <property type="match status" value="1"/>
</dbReference>
<dbReference type="GO" id="GO:0003735">
    <property type="term" value="F:structural constituent of ribosome"/>
    <property type="evidence" value="ECO:0007669"/>
    <property type="project" value="InterPro"/>
</dbReference>
<comment type="similarity">
    <text evidence="1">Belongs to the universal ribosomal protein uL4 family.</text>
</comment>
<dbReference type="SUPFAM" id="SSF52166">
    <property type="entry name" value="Ribosomal protein L4"/>
    <property type="match status" value="1"/>
</dbReference>
<evidence type="ECO:0000256" key="5">
    <source>
        <dbReference type="ARBA" id="ARBA00035353"/>
    </source>
</evidence>
<evidence type="ECO:0000256" key="2">
    <source>
        <dbReference type="ARBA" id="ARBA00022980"/>
    </source>
</evidence>
<keyword evidence="2 6" id="KW-0689">Ribosomal protein</keyword>
<keyword evidence="3" id="KW-0687">Ribonucleoprotein</keyword>
<dbReference type="FunFam" id="3.40.1370.10:FF:000011">
    <property type="entry name" value="50S ribosomal protein L4"/>
    <property type="match status" value="1"/>
</dbReference>
<dbReference type="Gene3D" id="3.40.1370.10">
    <property type="match status" value="1"/>
</dbReference>
<keyword evidence="7" id="KW-1185">Reference proteome</keyword>
<evidence type="ECO:0000256" key="1">
    <source>
        <dbReference type="ARBA" id="ARBA00010528"/>
    </source>
</evidence>
<evidence type="ECO:0000313" key="7">
    <source>
        <dbReference type="Proteomes" id="UP000717585"/>
    </source>
</evidence>
<dbReference type="InterPro" id="IPR002136">
    <property type="entry name" value="Ribosomal_uL4"/>
</dbReference>
<dbReference type="InterPro" id="IPR013000">
    <property type="entry name" value="Ribosomal_uL4_euk/arc_CS"/>
</dbReference>
<evidence type="ECO:0000256" key="3">
    <source>
        <dbReference type="ARBA" id="ARBA00023274"/>
    </source>
</evidence>
<name>A0A8J6DYM9_9EUKA</name>
<dbReference type="GO" id="GO:0006412">
    <property type="term" value="P:translation"/>
    <property type="evidence" value="ECO:0007669"/>
    <property type="project" value="InterPro"/>
</dbReference>
<dbReference type="PANTHER" id="PTHR19431">
    <property type="entry name" value="60S RIBOSOMAL PROTEIN L4"/>
    <property type="match status" value="1"/>
</dbReference>
<dbReference type="OrthoDB" id="10259785at2759"/>
<dbReference type="AlphaFoldDB" id="A0A8J6DYM9"/>
<dbReference type="InterPro" id="IPR045240">
    <property type="entry name" value="Ribosomal_uL4_euk/arch"/>
</dbReference>
<dbReference type="GO" id="GO:1990904">
    <property type="term" value="C:ribonucleoprotein complex"/>
    <property type="evidence" value="ECO:0007669"/>
    <property type="project" value="UniProtKB-KW"/>
</dbReference>
<sequence length="322" mass="35546">MHVAKLSVYAIDAEKKATKEVDTPAVFSAPVRADIIQFAHTQLNKNHRQAYGRFKYASLDTTSHSWGVGRALARVPRVSGSGTARSGQAHGGNMCRGGRMFSPVRVTRRLYRKVNLPVKRYAVTSAIAATANPSFLLGRGHLVENVPQVPLILDNSVESITRTKDAIKALEMVGAYADCRKVKDTKKTRAGHGKWRNRRYKQRKGPMVVYAEDNGIARSFRNIAGVTVAKVDALNLLDLAPGGHMGRFVIWTEGAIAKLDEIYAAKMHRGISTETELKNVLENDAVKAALRAPIRTKKYFQIKRNGLKNRAFGKKLNPAMGK</sequence>
<gene>
    <name evidence="6" type="ORF">J8273_5476</name>
</gene>
<reference evidence="6" key="1">
    <citation type="submission" date="2021-05" db="EMBL/GenBank/DDBJ databases">
        <title>A free-living protist that lacks canonical eukaryotic 1 DNA replication and segregation systems.</title>
        <authorList>
            <person name="Salas-Leiva D.E."/>
            <person name="Tromer E.C."/>
            <person name="Curtis B.A."/>
            <person name="Jerlstrom-Hultqvist J."/>
            <person name="Kolisko M."/>
            <person name="Yi Z."/>
            <person name="Salas-Leiva J.S."/>
            <person name="Gallot-Lavallee L."/>
            <person name="Kops G.J.P.L."/>
            <person name="Archibald J.M."/>
            <person name="Simpson A.G.B."/>
            <person name="Roger A.J."/>
        </authorList>
    </citation>
    <scope>NUCLEOTIDE SEQUENCE</scope>
    <source>
        <strain evidence="6">BICM</strain>
    </source>
</reference>
<evidence type="ECO:0000256" key="4">
    <source>
        <dbReference type="ARBA" id="ARBA00035244"/>
    </source>
</evidence>
<evidence type="ECO:0000313" key="6">
    <source>
        <dbReference type="EMBL" id="KAG9392484.1"/>
    </source>
</evidence>
<dbReference type="Pfam" id="PF00573">
    <property type="entry name" value="Ribosomal_L4"/>
    <property type="match status" value="1"/>
</dbReference>